<name>A0A7R8WSH8_9CRUS</name>
<keyword evidence="2 6" id="KW-0808">Transferase</keyword>
<evidence type="ECO:0000256" key="4">
    <source>
        <dbReference type="ARBA" id="ARBA00033763"/>
    </source>
</evidence>
<evidence type="ECO:0000256" key="3">
    <source>
        <dbReference type="ARBA" id="ARBA00022691"/>
    </source>
</evidence>
<feature type="active site" description="Nucleophile" evidence="6">
    <location>
        <position position="222"/>
    </location>
</feature>
<reference evidence="7" key="1">
    <citation type="submission" date="2020-11" db="EMBL/GenBank/DDBJ databases">
        <authorList>
            <person name="Tran Van P."/>
        </authorList>
    </citation>
    <scope>NUCLEOTIDE SEQUENCE</scope>
</reference>
<evidence type="ECO:0000256" key="2">
    <source>
        <dbReference type="ARBA" id="ARBA00022679"/>
    </source>
</evidence>
<dbReference type="AlphaFoldDB" id="A0A7R8WSH8"/>
<dbReference type="PROSITE" id="PS51687">
    <property type="entry name" value="SAM_MT_RNA_M5U"/>
    <property type="match status" value="1"/>
</dbReference>
<feature type="non-terminal residue" evidence="7">
    <location>
        <position position="1"/>
    </location>
</feature>
<dbReference type="Gene3D" id="3.40.50.150">
    <property type="entry name" value="Vaccinia Virus protein VP39"/>
    <property type="match status" value="1"/>
</dbReference>
<gene>
    <name evidence="7" type="ORF">CTOB1V02_LOCUS14189</name>
</gene>
<organism evidence="7">
    <name type="scientific">Cyprideis torosa</name>
    <dbReference type="NCBI Taxonomy" id="163714"/>
    <lineage>
        <taxon>Eukaryota</taxon>
        <taxon>Metazoa</taxon>
        <taxon>Ecdysozoa</taxon>
        <taxon>Arthropoda</taxon>
        <taxon>Crustacea</taxon>
        <taxon>Oligostraca</taxon>
        <taxon>Ostracoda</taxon>
        <taxon>Podocopa</taxon>
        <taxon>Podocopida</taxon>
        <taxon>Cytherocopina</taxon>
        <taxon>Cytheroidea</taxon>
        <taxon>Cytherideidae</taxon>
        <taxon>Cyprideis</taxon>
    </lineage>
</organism>
<feature type="binding site" evidence="6">
    <location>
        <position position="86"/>
    </location>
    <ligand>
        <name>S-adenosyl-L-methionine</name>
        <dbReference type="ChEBI" id="CHEBI:59789"/>
    </ligand>
</feature>
<protein>
    <recommendedName>
        <fullName evidence="4">tRNA (uracil(54)-C(5))-methyltransferase</fullName>
        <ecNumber evidence="4">2.1.1.35</ecNumber>
    </recommendedName>
</protein>
<dbReference type="PANTHER" id="PTHR11061">
    <property type="entry name" value="RNA M5U METHYLTRANSFERASE"/>
    <property type="match status" value="1"/>
</dbReference>
<proteinExistence type="inferred from homology"/>
<dbReference type="GO" id="GO:0070475">
    <property type="term" value="P:rRNA base methylation"/>
    <property type="evidence" value="ECO:0007669"/>
    <property type="project" value="TreeGrafter"/>
</dbReference>
<dbReference type="PANTHER" id="PTHR11061:SF49">
    <property type="entry name" value="23S RRNA (URACIL(1939)-C(5))-METHYLTRANSFERASE RLMD"/>
    <property type="match status" value="1"/>
</dbReference>
<keyword evidence="3 6" id="KW-0949">S-adenosyl-L-methionine</keyword>
<dbReference type="GO" id="GO:0070041">
    <property type="term" value="F:rRNA (uridine-C5-)-methyltransferase activity"/>
    <property type="evidence" value="ECO:0007669"/>
    <property type="project" value="TreeGrafter"/>
</dbReference>
<feature type="binding site" evidence="6">
    <location>
        <position position="136"/>
    </location>
    <ligand>
        <name>S-adenosyl-L-methionine</name>
        <dbReference type="ChEBI" id="CHEBI:59789"/>
    </ligand>
</feature>
<dbReference type="EC" id="2.1.1.35" evidence="4"/>
<accession>A0A7R8WSH8</accession>
<dbReference type="OrthoDB" id="10250660at2759"/>
<dbReference type="EMBL" id="OB678625">
    <property type="protein sequence ID" value="CAD7236374.1"/>
    <property type="molecule type" value="Genomic_DNA"/>
</dbReference>
<dbReference type="GO" id="GO:0030697">
    <property type="term" value="F:tRNA (uracil(54)-C5)-methyltransferase activity, S-adenosyl methionine-dependent"/>
    <property type="evidence" value="ECO:0007669"/>
    <property type="project" value="UniProtKB-EC"/>
</dbReference>
<feature type="binding site" evidence="6">
    <location>
        <position position="188"/>
    </location>
    <ligand>
        <name>S-adenosyl-L-methionine</name>
        <dbReference type="ChEBI" id="CHEBI:59789"/>
    </ligand>
</feature>
<dbReference type="InterPro" id="IPR010280">
    <property type="entry name" value="U5_MeTrfase_fam"/>
</dbReference>
<evidence type="ECO:0000256" key="5">
    <source>
        <dbReference type="ARBA" id="ARBA00047278"/>
    </source>
</evidence>
<feature type="binding site" evidence="6">
    <location>
        <position position="115"/>
    </location>
    <ligand>
        <name>S-adenosyl-L-methionine</name>
        <dbReference type="ChEBI" id="CHEBI:59789"/>
    </ligand>
</feature>
<sequence>RLSIRDRLPQLEVATGESGTRWIVRHLRPVNERDRATLTELQATIKADIWVKGEGDPEPLDDSGAELNFALPGDLRLSFTPQDFIQANAPVNRQLIDRALDWLELRGDQRVVDLFCGLGNFTLPLATRAADVVGVEIDEAMVARARKNAKDNQLTNARFIAADLMDEEADWPKALRQTLRHVDAVLLDPPRAGAMTAIKRLVPALSSAVSGDAPARILYVSCNPATLARDAGFLVNAGGYRLQRLCLADMFPHTTHSEAMALFVRGEAPTTRKAVKRRVSLAP</sequence>
<dbReference type="Pfam" id="PF05958">
    <property type="entry name" value="tRNA_U5-meth_tr"/>
    <property type="match status" value="1"/>
</dbReference>
<evidence type="ECO:0000313" key="7">
    <source>
        <dbReference type="EMBL" id="CAD7236374.1"/>
    </source>
</evidence>
<evidence type="ECO:0000256" key="6">
    <source>
        <dbReference type="PROSITE-ProRule" id="PRU01024"/>
    </source>
</evidence>
<keyword evidence="1 6" id="KW-0489">Methyltransferase</keyword>
<dbReference type="InterPro" id="IPR029063">
    <property type="entry name" value="SAM-dependent_MTases_sf"/>
</dbReference>
<dbReference type="NCBIfam" id="TIGR00479">
    <property type="entry name" value="rumA"/>
    <property type="match status" value="1"/>
</dbReference>
<evidence type="ECO:0000256" key="1">
    <source>
        <dbReference type="ARBA" id="ARBA00022603"/>
    </source>
</evidence>
<dbReference type="CDD" id="cd02440">
    <property type="entry name" value="AdoMet_MTases"/>
    <property type="match status" value="1"/>
</dbReference>
<comment type="similarity">
    <text evidence="6">Belongs to the class I-like SAM-binding methyltransferase superfamily. RNA M5U methyltransferase family.</text>
</comment>
<comment type="catalytic activity">
    <reaction evidence="5">
        <text>uridine(54) in tRNA + S-adenosyl-L-methionine = 5-methyluridine(54) in tRNA + S-adenosyl-L-homocysteine + H(+)</text>
        <dbReference type="Rhea" id="RHEA:42712"/>
        <dbReference type="Rhea" id="RHEA-COMP:10167"/>
        <dbReference type="Rhea" id="RHEA-COMP:10193"/>
        <dbReference type="ChEBI" id="CHEBI:15378"/>
        <dbReference type="ChEBI" id="CHEBI:57856"/>
        <dbReference type="ChEBI" id="CHEBI:59789"/>
        <dbReference type="ChEBI" id="CHEBI:65315"/>
        <dbReference type="ChEBI" id="CHEBI:74447"/>
        <dbReference type="EC" id="2.1.1.35"/>
    </reaction>
    <physiologicalReaction direction="left-to-right" evidence="5">
        <dbReference type="Rhea" id="RHEA:42713"/>
    </physiologicalReaction>
</comment>
<dbReference type="SUPFAM" id="SSF53335">
    <property type="entry name" value="S-adenosyl-L-methionine-dependent methyltransferases"/>
    <property type="match status" value="1"/>
</dbReference>